<reference evidence="2" key="1">
    <citation type="submission" date="2022-08" db="EMBL/GenBank/DDBJ databases">
        <authorList>
            <consortium name="DOE Joint Genome Institute"/>
            <person name="Min B."/>
            <person name="Riley R."/>
            <person name="Sierra-Patev S."/>
            <person name="Naranjo-Ortiz M."/>
            <person name="Looney B."/>
            <person name="Konkel Z."/>
            <person name="Slot J.C."/>
            <person name="Sakamoto Y."/>
            <person name="Steenwyk J.L."/>
            <person name="Rokas A."/>
            <person name="Carro J."/>
            <person name="Camarero S."/>
            <person name="Ferreira P."/>
            <person name="Molpeceres G."/>
            <person name="Ruiz-Duenas F.J."/>
            <person name="Serrano A."/>
            <person name="Henrissat B."/>
            <person name="Drula E."/>
            <person name="Hughes K.W."/>
            <person name="Mata J.L."/>
            <person name="Ishikawa N.K."/>
            <person name="Vargas-Isla R."/>
            <person name="Ushijima S."/>
            <person name="Smith C.A."/>
            <person name="Ahrendt S."/>
            <person name="Andreopoulos W."/>
            <person name="He G."/>
            <person name="Labutti K."/>
            <person name="Lipzen A."/>
            <person name="Ng V."/>
            <person name="Sandor L."/>
            <person name="Barry K."/>
            <person name="Martinez A.T."/>
            <person name="Xiao Y."/>
            <person name="Gibbons J.G."/>
            <person name="Terashima K."/>
            <person name="Hibbett D.S."/>
            <person name="Grigoriev I.V."/>
        </authorList>
    </citation>
    <scope>NUCLEOTIDE SEQUENCE</scope>
    <source>
        <strain evidence="2">TFB9207</strain>
    </source>
</reference>
<feature type="chain" id="PRO_5041308028" description="Protein kinase domain-containing protein" evidence="1">
    <location>
        <begin position="25"/>
        <end position="292"/>
    </location>
</feature>
<name>A0AA38UG90_9AGAR</name>
<sequence length="292" mass="33574">MNLTQNIRLFFFLFVALALPVIHSAPLSPEHKGAYPAQASRLLGLRGRIRDWYRKFKAPILPPPTTINRPPPPTLSWLLENKVIGYICHSLCKNEKKVFRQKIDGIEFGEQIQGGFQNYGMWNVKIEYEGRIRSDLIAKFFRHNDLSGWSEVKALTMVKLLVMSGKAKHPWHPDSRQMFPVIIMIRKEGMTYNELQSTPNPPSSAEMEQLLCNQVAKDALEYGILHDDNQFKNAIYFFNDDGSIAVTVVDYGVAYLVLINKKGTKEEKRQRDFFYAACVESIHRFKYKSLGS</sequence>
<organism evidence="2 3">
    <name type="scientific">Lentinula raphanica</name>
    <dbReference type="NCBI Taxonomy" id="153919"/>
    <lineage>
        <taxon>Eukaryota</taxon>
        <taxon>Fungi</taxon>
        <taxon>Dikarya</taxon>
        <taxon>Basidiomycota</taxon>
        <taxon>Agaricomycotina</taxon>
        <taxon>Agaricomycetes</taxon>
        <taxon>Agaricomycetidae</taxon>
        <taxon>Agaricales</taxon>
        <taxon>Marasmiineae</taxon>
        <taxon>Omphalotaceae</taxon>
        <taxon>Lentinula</taxon>
    </lineage>
</organism>
<protein>
    <recommendedName>
        <fullName evidence="4">Protein kinase domain-containing protein</fullName>
    </recommendedName>
</protein>
<evidence type="ECO:0000313" key="2">
    <source>
        <dbReference type="EMBL" id="KAJ3840374.1"/>
    </source>
</evidence>
<evidence type="ECO:0008006" key="4">
    <source>
        <dbReference type="Google" id="ProtNLM"/>
    </source>
</evidence>
<evidence type="ECO:0000313" key="3">
    <source>
        <dbReference type="Proteomes" id="UP001163846"/>
    </source>
</evidence>
<dbReference type="AlphaFoldDB" id="A0AA38UG90"/>
<proteinExistence type="predicted"/>
<dbReference type="EMBL" id="MU806081">
    <property type="protein sequence ID" value="KAJ3840374.1"/>
    <property type="molecule type" value="Genomic_DNA"/>
</dbReference>
<keyword evidence="1" id="KW-0732">Signal</keyword>
<comment type="caution">
    <text evidence="2">The sequence shown here is derived from an EMBL/GenBank/DDBJ whole genome shotgun (WGS) entry which is preliminary data.</text>
</comment>
<accession>A0AA38UG90</accession>
<feature type="signal peptide" evidence="1">
    <location>
        <begin position="1"/>
        <end position="24"/>
    </location>
</feature>
<evidence type="ECO:0000256" key="1">
    <source>
        <dbReference type="SAM" id="SignalP"/>
    </source>
</evidence>
<keyword evidence="3" id="KW-1185">Reference proteome</keyword>
<gene>
    <name evidence="2" type="ORF">F5878DRAFT_613290</name>
</gene>
<dbReference type="Proteomes" id="UP001163846">
    <property type="component" value="Unassembled WGS sequence"/>
</dbReference>